<dbReference type="InterPro" id="IPR046344">
    <property type="entry name" value="TAF6_C_sf"/>
</dbReference>
<dbReference type="PANTHER" id="PTHR10221">
    <property type="entry name" value="TRANSCRIPTION INITIATION FACTOR TFIID SUBUNIT 6"/>
    <property type="match status" value="1"/>
</dbReference>
<dbReference type="InterPro" id="IPR004823">
    <property type="entry name" value="TAF_TATA-bd_Histone-like_dom"/>
</dbReference>
<dbReference type="InterPro" id="IPR011442">
    <property type="entry name" value="TAF6_C"/>
</dbReference>
<accession>A0A0D7AI30</accession>
<dbReference type="Pfam" id="PF02969">
    <property type="entry name" value="TAF"/>
    <property type="match status" value="1"/>
</dbReference>
<dbReference type="FunFam" id="1.10.20.10:FF:000033">
    <property type="entry name" value="Transcription initiation factor TFIID complex subunit"/>
    <property type="match status" value="1"/>
</dbReference>
<dbReference type="InterPro" id="IPR037796">
    <property type="entry name" value="TAF6"/>
</dbReference>
<evidence type="ECO:0000256" key="3">
    <source>
        <dbReference type="ARBA" id="ARBA00023015"/>
    </source>
</evidence>
<evidence type="ECO:0000256" key="1">
    <source>
        <dbReference type="ARBA" id="ARBA00004123"/>
    </source>
</evidence>
<evidence type="ECO:0000259" key="8">
    <source>
        <dbReference type="SMART" id="SM00803"/>
    </source>
</evidence>
<dbReference type="Pfam" id="PF07571">
    <property type="entry name" value="TAF6_C"/>
    <property type="match status" value="1"/>
</dbReference>
<dbReference type="InterPro" id="IPR009072">
    <property type="entry name" value="Histone-fold"/>
</dbReference>
<evidence type="ECO:0000256" key="2">
    <source>
        <dbReference type="ARBA" id="ARBA00007688"/>
    </source>
</evidence>
<dbReference type="GO" id="GO:0006325">
    <property type="term" value="P:chromatin organization"/>
    <property type="evidence" value="ECO:0007669"/>
    <property type="project" value="UniProtKB-ARBA"/>
</dbReference>
<gene>
    <name evidence="9" type="ORF">FISHEDRAFT_70754</name>
</gene>
<dbReference type="CDD" id="cd22931">
    <property type="entry name" value="HFD_TAF6"/>
    <property type="match status" value="1"/>
</dbReference>
<keyword evidence="10" id="KW-1185">Reference proteome</keyword>
<dbReference type="SUPFAM" id="SSF48371">
    <property type="entry name" value="ARM repeat"/>
    <property type="match status" value="1"/>
</dbReference>
<evidence type="ECO:0000256" key="5">
    <source>
        <dbReference type="ARBA" id="ARBA00023242"/>
    </source>
</evidence>
<evidence type="ECO:0000313" key="10">
    <source>
        <dbReference type="Proteomes" id="UP000054144"/>
    </source>
</evidence>
<dbReference type="GO" id="GO:0016251">
    <property type="term" value="F:RNA polymerase II general transcription initiation factor activity"/>
    <property type="evidence" value="ECO:0007669"/>
    <property type="project" value="InterPro"/>
</dbReference>
<name>A0A0D7AI30_9AGAR</name>
<evidence type="ECO:0000256" key="6">
    <source>
        <dbReference type="ARBA" id="ARBA00076308"/>
    </source>
</evidence>
<dbReference type="PANTHER" id="PTHR10221:SF9">
    <property type="entry name" value="TRANSCRIPTION INITIATION FACTOR TFIID SUBUNIT 6"/>
    <property type="match status" value="1"/>
</dbReference>
<keyword evidence="5" id="KW-0539">Nucleus</keyword>
<dbReference type="GO" id="GO:0046695">
    <property type="term" value="C:SLIK (SAGA-like) complex"/>
    <property type="evidence" value="ECO:0007669"/>
    <property type="project" value="InterPro"/>
</dbReference>
<evidence type="ECO:0000256" key="7">
    <source>
        <dbReference type="ARBA" id="ARBA00093655"/>
    </source>
</evidence>
<dbReference type="CDD" id="cd08050">
    <property type="entry name" value="TAF6C"/>
    <property type="match status" value="1"/>
</dbReference>
<protein>
    <recommendedName>
        <fullName evidence="6">TBP-associated factor 6</fullName>
    </recommendedName>
    <alternativeName>
        <fullName evidence="7">Transcription initiation factor TFIID subunit 6</fullName>
    </alternativeName>
</protein>
<keyword evidence="3" id="KW-0805">Transcription regulation</keyword>
<dbReference type="GO" id="GO:0046982">
    <property type="term" value="F:protein heterodimerization activity"/>
    <property type="evidence" value="ECO:0007669"/>
    <property type="project" value="InterPro"/>
</dbReference>
<proteinExistence type="inferred from homology"/>
<dbReference type="EMBL" id="KN881650">
    <property type="protein sequence ID" value="KIY51530.1"/>
    <property type="molecule type" value="Genomic_DNA"/>
</dbReference>
<reference evidence="9 10" key="1">
    <citation type="journal article" date="2015" name="Fungal Genet. Biol.">
        <title>Evolution of novel wood decay mechanisms in Agaricales revealed by the genome sequences of Fistulina hepatica and Cylindrobasidium torrendii.</title>
        <authorList>
            <person name="Floudas D."/>
            <person name="Held B.W."/>
            <person name="Riley R."/>
            <person name="Nagy L.G."/>
            <person name="Koehler G."/>
            <person name="Ransdell A.S."/>
            <person name="Younus H."/>
            <person name="Chow J."/>
            <person name="Chiniquy J."/>
            <person name="Lipzen A."/>
            <person name="Tritt A."/>
            <person name="Sun H."/>
            <person name="Haridas S."/>
            <person name="LaButti K."/>
            <person name="Ohm R.A."/>
            <person name="Kues U."/>
            <person name="Blanchette R.A."/>
            <person name="Grigoriev I.V."/>
            <person name="Minto R.E."/>
            <person name="Hibbett D.S."/>
        </authorList>
    </citation>
    <scope>NUCLEOTIDE SEQUENCE [LARGE SCALE GENOMIC DNA]</scope>
    <source>
        <strain evidence="9 10">ATCC 64428</strain>
    </source>
</reference>
<keyword evidence="4" id="KW-0804">Transcription</keyword>
<dbReference type="OrthoDB" id="361039at2759"/>
<dbReference type="SMART" id="SM00803">
    <property type="entry name" value="TAF"/>
    <property type="match status" value="1"/>
</dbReference>
<organism evidence="9 10">
    <name type="scientific">Fistulina hepatica ATCC 64428</name>
    <dbReference type="NCBI Taxonomy" id="1128425"/>
    <lineage>
        <taxon>Eukaryota</taxon>
        <taxon>Fungi</taxon>
        <taxon>Dikarya</taxon>
        <taxon>Basidiomycota</taxon>
        <taxon>Agaricomycotina</taxon>
        <taxon>Agaricomycetes</taxon>
        <taxon>Agaricomycetidae</taxon>
        <taxon>Agaricales</taxon>
        <taxon>Fistulinaceae</taxon>
        <taxon>Fistulina</taxon>
    </lineage>
</organism>
<dbReference type="Gene3D" id="1.10.20.10">
    <property type="entry name" value="Histone, subunit A"/>
    <property type="match status" value="1"/>
</dbReference>
<evidence type="ECO:0000313" key="9">
    <source>
        <dbReference type="EMBL" id="KIY51530.1"/>
    </source>
</evidence>
<comment type="similarity">
    <text evidence="2">Belongs to the TAF6 family.</text>
</comment>
<evidence type="ECO:0000256" key="4">
    <source>
        <dbReference type="ARBA" id="ARBA00023163"/>
    </source>
</evidence>
<dbReference type="AlphaFoldDB" id="A0A0D7AI30"/>
<dbReference type="InterPro" id="IPR016024">
    <property type="entry name" value="ARM-type_fold"/>
</dbReference>
<dbReference type="GO" id="GO:0000124">
    <property type="term" value="C:SAGA complex"/>
    <property type="evidence" value="ECO:0007669"/>
    <property type="project" value="InterPro"/>
</dbReference>
<sequence length="468" mass="50264">MSKPSKRTAPQTGVYNPESIKDVADSLGISSLPDSIASALASDVEYRLHQVIEEAARFMRHGKRTTLTTADIDQALKVLNIEPLYGHTSHNPPTFRKALPFPNAAAAGTVYFVEDEEIDFDRVLREEKIALPKSVSWTAHWLAVEGVQPNVPENPPVIPQEGDRPPPTDARVNGVEVTPSGGVTKVLDTQPHAQQQLVKQVLSRELQLYYSRLTSSLLPASSDETKRAAALSSLQSDAGLQALLPYIIRWVNESVVGVLKAGGASTQDGATLEIMLQVIAALMQNTTLFVEPYLHQLLPPLLSLLLHNSLPPTQSAVLRSSAAQTLARLLQQYATTYPSLSPRIMKTLLLALVSQDKGANVGTRAGAIRGLVAVGKEAVRKGLVESGGVRIIGQDIANGASGAASLEDIVMDALKILRPGSDTLGDAMTEPLYEDAELMERLKLLVGDHFAQKLGILGDRELATGILG</sequence>
<dbReference type="GO" id="GO:0005669">
    <property type="term" value="C:transcription factor TFIID complex"/>
    <property type="evidence" value="ECO:0007669"/>
    <property type="project" value="InterPro"/>
</dbReference>
<feature type="domain" description="TATA box binding protein associated factor (TAF) histone-like fold" evidence="8">
    <location>
        <begin position="14"/>
        <end position="77"/>
    </location>
</feature>
<dbReference type="GO" id="GO:0051123">
    <property type="term" value="P:RNA polymerase II preinitiation complex assembly"/>
    <property type="evidence" value="ECO:0007669"/>
    <property type="project" value="TreeGrafter"/>
</dbReference>
<dbReference type="GO" id="GO:0003713">
    <property type="term" value="F:transcription coactivator activity"/>
    <property type="evidence" value="ECO:0007669"/>
    <property type="project" value="TreeGrafter"/>
</dbReference>
<comment type="subcellular location">
    <subcellularLocation>
        <location evidence="1">Nucleus</location>
    </subcellularLocation>
</comment>
<dbReference type="Gene3D" id="1.25.40.770">
    <property type="entry name" value="TAF6, C-terminal HEAT repeat domain"/>
    <property type="match status" value="1"/>
</dbReference>
<dbReference type="SUPFAM" id="SSF47113">
    <property type="entry name" value="Histone-fold"/>
    <property type="match status" value="1"/>
</dbReference>
<dbReference type="Proteomes" id="UP000054144">
    <property type="component" value="Unassembled WGS sequence"/>
</dbReference>